<dbReference type="PANTHER" id="PTHR47396:SF1">
    <property type="entry name" value="ATP-DEPENDENT HELICASE IRC3-RELATED"/>
    <property type="match status" value="1"/>
</dbReference>
<dbReference type="Proteomes" id="UP001168821">
    <property type="component" value="Unassembled WGS sequence"/>
</dbReference>
<feature type="domain" description="Helicase C-terminal" evidence="2">
    <location>
        <begin position="336"/>
        <end position="492"/>
    </location>
</feature>
<name>A0AA38M0G9_9CUCU</name>
<gene>
    <name evidence="3" type="ORF">Zmor_008949</name>
</gene>
<dbReference type="InterPro" id="IPR027417">
    <property type="entry name" value="P-loop_NTPase"/>
</dbReference>
<dbReference type="PANTHER" id="PTHR47396">
    <property type="entry name" value="TYPE I RESTRICTION ENZYME ECOKI R PROTEIN"/>
    <property type="match status" value="1"/>
</dbReference>
<dbReference type="InterPro" id="IPR006935">
    <property type="entry name" value="Helicase/UvrB_N"/>
</dbReference>
<accession>A0AA38M0G9</accession>
<evidence type="ECO:0000313" key="3">
    <source>
        <dbReference type="EMBL" id="KAJ3616915.1"/>
    </source>
</evidence>
<comment type="caution">
    <text evidence="3">The sequence shown here is derived from an EMBL/GenBank/DDBJ whole genome shotgun (WGS) entry which is preliminary data.</text>
</comment>
<protein>
    <submittedName>
        <fullName evidence="3">Uncharacterized protein</fullName>
    </submittedName>
</protein>
<feature type="domain" description="Helicase ATP-binding" evidence="1">
    <location>
        <begin position="124"/>
        <end position="289"/>
    </location>
</feature>
<dbReference type="PROSITE" id="PS51192">
    <property type="entry name" value="HELICASE_ATP_BIND_1"/>
    <property type="match status" value="1"/>
</dbReference>
<dbReference type="SUPFAM" id="SSF52540">
    <property type="entry name" value="P-loop containing nucleoside triphosphate hydrolases"/>
    <property type="match status" value="1"/>
</dbReference>
<dbReference type="Pfam" id="PF00271">
    <property type="entry name" value="Helicase_C"/>
    <property type="match status" value="1"/>
</dbReference>
<dbReference type="Gene3D" id="3.40.50.300">
    <property type="entry name" value="P-loop containing nucleotide triphosphate hydrolases"/>
    <property type="match status" value="2"/>
</dbReference>
<dbReference type="InterPro" id="IPR014001">
    <property type="entry name" value="Helicase_ATP-bd"/>
</dbReference>
<dbReference type="InterPro" id="IPR001650">
    <property type="entry name" value="Helicase_C-like"/>
</dbReference>
<dbReference type="Pfam" id="PF04851">
    <property type="entry name" value="ResIII"/>
    <property type="match status" value="1"/>
</dbReference>
<reference evidence="3" key="1">
    <citation type="journal article" date="2023" name="G3 (Bethesda)">
        <title>Whole genome assemblies of Zophobas morio and Tenebrio molitor.</title>
        <authorList>
            <person name="Kaur S."/>
            <person name="Stinson S.A."/>
            <person name="diCenzo G.C."/>
        </authorList>
    </citation>
    <scope>NUCLEOTIDE SEQUENCE</scope>
    <source>
        <strain evidence="3">QUZm001</strain>
    </source>
</reference>
<evidence type="ECO:0000313" key="4">
    <source>
        <dbReference type="Proteomes" id="UP001168821"/>
    </source>
</evidence>
<dbReference type="GO" id="GO:0016787">
    <property type="term" value="F:hydrolase activity"/>
    <property type="evidence" value="ECO:0007669"/>
    <property type="project" value="InterPro"/>
</dbReference>
<dbReference type="GO" id="GO:0003677">
    <property type="term" value="F:DNA binding"/>
    <property type="evidence" value="ECO:0007669"/>
    <property type="project" value="InterPro"/>
</dbReference>
<dbReference type="GO" id="GO:0005524">
    <property type="term" value="F:ATP binding"/>
    <property type="evidence" value="ECO:0007669"/>
    <property type="project" value="InterPro"/>
</dbReference>
<dbReference type="GO" id="GO:0005829">
    <property type="term" value="C:cytosol"/>
    <property type="evidence" value="ECO:0007669"/>
    <property type="project" value="TreeGrafter"/>
</dbReference>
<dbReference type="SMART" id="SM00490">
    <property type="entry name" value="HELICc"/>
    <property type="match status" value="1"/>
</dbReference>
<keyword evidence="4" id="KW-1185">Reference proteome</keyword>
<sequence>MSSLYIGSANLSNTGTINGNEYSVKLSEFSSEHQFSEFKRYLKRIREQNNIINVEDNEAVGKISSLLNALKANEMQQSKIIEEHNNSVSFEERTDAGIKRVQDLFRHEFQLFHYQEEAIKNLDYRYKTGHKKHLVVMATGTGKTIVALAYVNAISNRLMSDKPRVLFMAHREEILSQTVLKFLKQCNYNEEDVAKFYAGNKVDEATLQDKKLVVGSVQSLFNRLDILAKLKFDLIIFDEVHHVDEQAKTFFKLFDLASEIGNEVLGLTATPTRTNGVNVLNYFDGDYAFSLPLYQALQNDNLAPFDYYLMYSDELIDFDIDRDEKALTKFMSNEKKIELIYKIIKEDIGLNTPDTSCLIFCPTIENALYIKNQLIAKGIKVDALVSGDENARDRVAIINDFKTKKINYLCVVNIFNEGVDIPEINTIIFMRPTTSQLVFVQQLGRGLRRFEDKRLKVFDIVNNINILKNKKYNPLRYLSSIAKIDGSVDDIIRQPKVIDQLIPDSCNFYIEQSDAKKISGILKEIQKATANNIKNVLVDYKEDKTYEAYCKMINDNFKDPTYMYNKDLAFLDHNAS</sequence>
<organism evidence="3 4">
    <name type="scientific">Zophobas morio</name>
    <dbReference type="NCBI Taxonomy" id="2755281"/>
    <lineage>
        <taxon>Eukaryota</taxon>
        <taxon>Metazoa</taxon>
        <taxon>Ecdysozoa</taxon>
        <taxon>Arthropoda</taxon>
        <taxon>Hexapoda</taxon>
        <taxon>Insecta</taxon>
        <taxon>Pterygota</taxon>
        <taxon>Neoptera</taxon>
        <taxon>Endopterygota</taxon>
        <taxon>Coleoptera</taxon>
        <taxon>Polyphaga</taxon>
        <taxon>Cucujiformia</taxon>
        <taxon>Tenebrionidae</taxon>
        <taxon>Zophobas</taxon>
    </lineage>
</organism>
<dbReference type="InterPro" id="IPR050742">
    <property type="entry name" value="Helicase_Restrict-Modif_Enz"/>
</dbReference>
<dbReference type="PROSITE" id="PS51194">
    <property type="entry name" value="HELICASE_CTER"/>
    <property type="match status" value="1"/>
</dbReference>
<proteinExistence type="predicted"/>
<dbReference type="SMART" id="SM00487">
    <property type="entry name" value="DEXDc"/>
    <property type="match status" value="1"/>
</dbReference>
<evidence type="ECO:0000259" key="1">
    <source>
        <dbReference type="PROSITE" id="PS51192"/>
    </source>
</evidence>
<dbReference type="EMBL" id="JALNTZ010002612">
    <property type="protein sequence ID" value="KAJ3616915.1"/>
    <property type="molecule type" value="Genomic_DNA"/>
</dbReference>
<evidence type="ECO:0000259" key="2">
    <source>
        <dbReference type="PROSITE" id="PS51194"/>
    </source>
</evidence>
<dbReference type="AlphaFoldDB" id="A0AA38M0G9"/>